<feature type="region of interest" description="Disordered" evidence="4">
    <location>
        <begin position="150"/>
        <end position="188"/>
    </location>
</feature>
<dbReference type="InterPro" id="IPR000504">
    <property type="entry name" value="RRM_dom"/>
</dbReference>
<feature type="compositionally biased region" description="Low complexity" evidence="4">
    <location>
        <begin position="204"/>
        <end position="244"/>
    </location>
</feature>
<dbReference type="Pfam" id="PF00076">
    <property type="entry name" value="RRM_1"/>
    <property type="match status" value="1"/>
</dbReference>
<dbReference type="CDD" id="cd12355">
    <property type="entry name" value="RRM_RBM18"/>
    <property type="match status" value="1"/>
</dbReference>
<dbReference type="InterPro" id="IPR035979">
    <property type="entry name" value="RBD_domain_sf"/>
</dbReference>
<evidence type="ECO:0000256" key="3">
    <source>
        <dbReference type="PROSITE-ProRule" id="PRU00176"/>
    </source>
</evidence>
<dbReference type="SMART" id="SM00360">
    <property type="entry name" value="RRM"/>
    <property type="match status" value="1"/>
</dbReference>
<keyword evidence="3" id="KW-0694">RNA-binding</keyword>
<gene>
    <name evidence="6" type="ORF">BXZ70DRAFT_944389</name>
</gene>
<feature type="compositionally biased region" description="Pro residues" evidence="4">
    <location>
        <begin position="254"/>
        <end position="266"/>
    </location>
</feature>
<dbReference type="PANTHER" id="PTHR48034">
    <property type="entry name" value="TRANSFORMER-2 SEX-DETERMINING PROTEIN-RELATED"/>
    <property type="match status" value="1"/>
</dbReference>
<reference evidence="6" key="1">
    <citation type="journal article" date="2021" name="New Phytol.">
        <title>Evolutionary innovations through gain and loss of genes in the ectomycorrhizal Boletales.</title>
        <authorList>
            <person name="Wu G."/>
            <person name="Miyauchi S."/>
            <person name="Morin E."/>
            <person name="Kuo A."/>
            <person name="Drula E."/>
            <person name="Varga T."/>
            <person name="Kohler A."/>
            <person name="Feng B."/>
            <person name="Cao Y."/>
            <person name="Lipzen A."/>
            <person name="Daum C."/>
            <person name="Hundley H."/>
            <person name="Pangilinan J."/>
            <person name="Johnson J."/>
            <person name="Barry K."/>
            <person name="LaButti K."/>
            <person name="Ng V."/>
            <person name="Ahrendt S."/>
            <person name="Min B."/>
            <person name="Choi I.G."/>
            <person name="Park H."/>
            <person name="Plett J.M."/>
            <person name="Magnuson J."/>
            <person name="Spatafora J.W."/>
            <person name="Nagy L.G."/>
            <person name="Henrissat B."/>
            <person name="Grigoriev I.V."/>
            <person name="Yang Z.L."/>
            <person name="Xu J."/>
            <person name="Martin F.M."/>
        </authorList>
    </citation>
    <scope>NUCLEOTIDE SEQUENCE</scope>
    <source>
        <strain evidence="6">KKN 215</strain>
    </source>
</reference>
<evidence type="ECO:0000256" key="4">
    <source>
        <dbReference type="SAM" id="MobiDB-lite"/>
    </source>
</evidence>
<dbReference type="AlphaFoldDB" id="A0A8K0XNC6"/>
<dbReference type="PROSITE" id="PS50102">
    <property type="entry name" value="RRM"/>
    <property type="match status" value="1"/>
</dbReference>
<evidence type="ECO:0000259" key="5">
    <source>
        <dbReference type="PROSITE" id="PS50102"/>
    </source>
</evidence>
<evidence type="ECO:0000313" key="6">
    <source>
        <dbReference type="EMBL" id="KAH8096765.1"/>
    </source>
</evidence>
<dbReference type="Proteomes" id="UP000813824">
    <property type="component" value="Unassembled WGS sequence"/>
</dbReference>
<feature type="compositionally biased region" description="Pro residues" evidence="4">
    <location>
        <begin position="18"/>
        <end position="32"/>
    </location>
</feature>
<evidence type="ECO:0000256" key="2">
    <source>
        <dbReference type="ARBA" id="ARBA00030780"/>
    </source>
</evidence>
<dbReference type="InterPro" id="IPR050441">
    <property type="entry name" value="RBM"/>
</dbReference>
<sequence>MDNEDKSSQSTPGRSNTPPSPIQTPRQSPPPTTTAIDHLSYPASSSSSSDPPPFPPTISKQKQLLKDRLYVGNLHPTVDEYTLLQIFQKYGKISKMDFLFHKAGPMKGKPRGYAFVEFADPNDAARALSSANDKLLRGRKLAVTYAHQAPTTDDTVGGKGRKMYSDPGRPTTLSLLKSSSAGRSNGTEDKIAKMEAKLRQMEQADALAASSSSSRPSSLPAKPSQAVTRAAAIASSSSSSSQSHSRSKTGKSGPPLPSLPLKPPPISTSSSSSLSSGLARDGPGVVTSASFVMGSGVPKSAVKRGIGLAGVKIVKQKDKDGAV</sequence>
<feature type="compositionally biased region" description="Low complexity" evidence="4">
    <location>
        <begin position="267"/>
        <end position="278"/>
    </location>
</feature>
<dbReference type="OrthoDB" id="6730379at2759"/>
<dbReference type="InterPro" id="IPR039157">
    <property type="entry name" value="RBM18_RRM"/>
</dbReference>
<proteinExistence type="predicted"/>
<accession>A0A8K0XNC6</accession>
<name>A0A8K0XNC6_9AGAR</name>
<feature type="compositionally biased region" description="Polar residues" evidence="4">
    <location>
        <begin position="171"/>
        <end position="185"/>
    </location>
</feature>
<feature type="region of interest" description="Disordered" evidence="4">
    <location>
        <begin position="1"/>
        <end position="59"/>
    </location>
</feature>
<evidence type="ECO:0000256" key="1">
    <source>
        <dbReference type="ARBA" id="ARBA00021141"/>
    </source>
</evidence>
<feature type="region of interest" description="Disordered" evidence="4">
    <location>
        <begin position="201"/>
        <end position="294"/>
    </location>
</feature>
<dbReference type="SUPFAM" id="SSF54928">
    <property type="entry name" value="RNA-binding domain, RBD"/>
    <property type="match status" value="1"/>
</dbReference>
<dbReference type="InterPro" id="IPR012677">
    <property type="entry name" value="Nucleotide-bd_a/b_plait_sf"/>
</dbReference>
<evidence type="ECO:0000313" key="7">
    <source>
        <dbReference type="Proteomes" id="UP000813824"/>
    </source>
</evidence>
<organism evidence="6 7">
    <name type="scientific">Cristinia sonorae</name>
    <dbReference type="NCBI Taxonomy" id="1940300"/>
    <lineage>
        <taxon>Eukaryota</taxon>
        <taxon>Fungi</taxon>
        <taxon>Dikarya</taxon>
        <taxon>Basidiomycota</taxon>
        <taxon>Agaricomycotina</taxon>
        <taxon>Agaricomycetes</taxon>
        <taxon>Agaricomycetidae</taxon>
        <taxon>Agaricales</taxon>
        <taxon>Pleurotineae</taxon>
        <taxon>Stephanosporaceae</taxon>
        <taxon>Cristinia</taxon>
    </lineage>
</organism>
<feature type="compositionally biased region" description="Low complexity" evidence="4">
    <location>
        <begin position="40"/>
        <end position="49"/>
    </location>
</feature>
<comment type="caution">
    <text evidence="6">The sequence shown here is derived from an EMBL/GenBank/DDBJ whole genome shotgun (WGS) entry which is preliminary data.</text>
</comment>
<dbReference type="Gene3D" id="3.30.70.330">
    <property type="match status" value="1"/>
</dbReference>
<protein>
    <recommendedName>
        <fullName evidence="1">Probable RNA-binding protein 18</fullName>
    </recommendedName>
    <alternativeName>
        <fullName evidence="2">RNA-binding motif protein 18</fullName>
    </alternativeName>
</protein>
<feature type="domain" description="RRM" evidence="5">
    <location>
        <begin position="67"/>
        <end position="148"/>
    </location>
</feature>
<dbReference type="GO" id="GO:0003723">
    <property type="term" value="F:RNA binding"/>
    <property type="evidence" value="ECO:0007669"/>
    <property type="project" value="UniProtKB-UniRule"/>
</dbReference>
<dbReference type="EMBL" id="JAEVFJ010000022">
    <property type="protein sequence ID" value="KAH8096765.1"/>
    <property type="molecule type" value="Genomic_DNA"/>
</dbReference>
<keyword evidence="7" id="KW-1185">Reference proteome</keyword>